<sequence>MSVTLLWIFLLCHLILIVTQQRKLLDYKPEMCSIIEAELMHLRVLLRVILSSAEGILSELLEAHRRTSEMTHALGDLFIYLCAEGFGCVEDAAEDASDGQKDATGTGTGMGEGEGQESASSKIDDISQLEGTNEMDAQCKADQTPKDDDQAIEMEGDFAAELADVSENESNDSGSEGEDNLDNQMGDTGDASEMVAKKSWDKNEDDDSKTSDEKYESGSLAKGADENDRELRAKDECPMETDPVETDDNKQGKNNNMDDEPSACEDADENTDDVMNKADAYDDRTGPELSELDNDDEDVNMDDTEQTDGLGADNPDNEDMGPEEGHQEDDSAVASEDMEEDDATHDGNNVVDNEGEHDEDGNVEPNNMEKQQLDKMESTTHPSQGIQPNQLETDSNRESEANLANSMDMSSGVAPSVDFSSNEVPSLEISMPNSGEGSRNLSNSKPELQPDAPPSHIKQTDPFRSIGDALEDWKERARVSDDTQDHQPETEHHIDDESATEFRYVPEGEQSTSQALGDATADQINDELQVRQPMLEDETRAEVEQPDERIPGDDKPEMPHLQTSQSRANKSESANRLERRDIQTDASIEDLVQDEIFDTFGDVVSFKQRLTDDRMVQLDALTSDREMSTHMDLDIINEETERAIMDWRNLELATMKLSQELAEQLRLVMEPTLASKLQGDYRTGKRINMRKVIPYIASQFRRDKIWLRRTKPNKRNYQVVIAVDDSRSMSEGKCGKVAIEALVTVCRAMSQLEVGQFAVASFGKRGNVKVLHDFDQIFNAEAGVKMISSLSFEQDNKIEDQPVADLLMHLNIMLDAAVARSRTPSGQNPLQQLILVISDGKFHEKENLRRCIRNVLNRRRMIAYVLLDSHEESIMNSLEACYEGDKLILGKYMDSFPFPYYVMLKNIEALPRTLADLLRQWFELMQSANE</sequence>
<reference evidence="6" key="3">
    <citation type="journal article" date="2017" name="Nature">
        <title>Genome sequence of the progenitor of the wheat D genome Aegilops tauschii.</title>
        <authorList>
            <person name="Luo M.C."/>
            <person name="Gu Y.Q."/>
            <person name="Puiu D."/>
            <person name="Wang H."/>
            <person name="Twardziok S.O."/>
            <person name="Deal K.R."/>
            <person name="Huo N."/>
            <person name="Zhu T."/>
            <person name="Wang L."/>
            <person name="Wang Y."/>
            <person name="McGuire P.E."/>
            <person name="Liu S."/>
            <person name="Long H."/>
            <person name="Ramasamy R.K."/>
            <person name="Rodriguez J.C."/>
            <person name="Van S.L."/>
            <person name="Yuan L."/>
            <person name="Wang Z."/>
            <person name="Xia Z."/>
            <person name="Xiao L."/>
            <person name="Anderson O.D."/>
            <person name="Ouyang S."/>
            <person name="Liang Y."/>
            <person name="Zimin A.V."/>
            <person name="Pertea G."/>
            <person name="Qi P."/>
            <person name="Bennetzen J.L."/>
            <person name="Dai X."/>
            <person name="Dawson M.W."/>
            <person name="Muller H.G."/>
            <person name="Kugler K."/>
            <person name="Rivarola-Duarte L."/>
            <person name="Spannagl M."/>
            <person name="Mayer K.F.X."/>
            <person name="Lu F.H."/>
            <person name="Bevan M.W."/>
            <person name="Leroy P."/>
            <person name="Li P."/>
            <person name="You F.M."/>
            <person name="Sun Q."/>
            <person name="Liu Z."/>
            <person name="Lyons E."/>
            <person name="Wicker T."/>
            <person name="Salzberg S.L."/>
            <person name="Devos K.M."/>
            <person name="Dvorak J."/>
        </authorList>
    </citation>
    <scope>NUCLEOTIDE SEQUENCE [LARGE SCALE GENOMIC DNA]</scope>
    <source>
        <strain evidence="6">cv. AL8/78</strain>
    </source>
</reference>
<feature type="signal peptide" evidence="4">
    <location>
        <begin position="1"/>
        <end position="20"/>
    </location>
</feature>
<dbReference type="GO" id="GO:0000055">
    <property type="term" value="P:ribosomal large subunit export from nucleus"/>
    <property type="evidence" value="ECO:0007669"/>
    <property type="project" value="TreeGrafter"/>
</dbReference>
<dbReference type="EnsemblPlants" id="AET1Gv20368400.22">
    <property type="protein sequence ID" value="AET1Gv20368400.22"/>
    <property type="gene ID" value="AET1Gv20368400"/>
</dbReference>
<proteinExistence type="predicted"/>
<dbReference type="AlphaFoldDB" id="A0A452YBV2"/>
<dbReference type="GO" id="GO:0005524">
    <property type="term" value="F:ATP binding"/>
    <property type="evidence" value="ECO:0007669"/>
    <property type="project" value="UniProtKB-KW"/>
</dbReference>
<evidence type="ECO:0000313" key="7">
    <source>
        <dbReference type="Proteomes" id="UP000015105"/>
    </source>
</evidence>
<name>A0A452YBV2_AEGTS</name>
<feature type="region of interest" description="Disordered" evidence="3">
    <location>
        <begin position="536"/>
        <end position="581"/>
    </location>
</feature>
<evidence type="ECO:0000313" key="6">
    <source>
        <dbReference type="EnsemblPlants" id="AET1Gv20368400.22"/>
    </source>
</evidence>
<feature type="compositionally biased region" description="Polar residues" evidence="3">
    <location>
        <begin position="379"/>
        <end position="393"/>
    </location>
</feature>
<reference evidence="6" key="5">
    <citation type="journal article" date="2021" name="G3 (Bethesda)">
        <title>Aegilops tauschii genome assembly Aet v5.0 features greater sequence contiguity and improved annotation.</title>
        <authorList>
            <person name="Wang L."/>
            <person name="Zhu T."/>
            <person name="Rodriguez J.C."/>
            <person name="Deal K.R."/>
            <person name="Dubcovsky J."/>
            <person name="McGuire P.E."/>
            <person name="Lux T."/>
            <person name="Spannagl M."/>
            <person name="Mayer K.F.X."/>
            <person name="Baldrich P."/>
            <person name="Meyers B.C."/>
            <person name="Huo N."/>
            <person name="Gu Y.Q."/>
            <person name="Zhou H."/>
            <person name="Devos K.M."/>
            <person name="Bennetzen J.L."/>
            <person name="Unver T."/>
            <person name="Budak H."/>
            <person name="Gulick P.J."/>
            <person name="Galiba G."/>
            <person name="Kalapos B."/>
            <person name="Nelson D.R."/>
            <person name="Li P."/>
            <person name="You F.M."/>
            <person name="Luo M.C."/>
            <person name="Dvorak J."/>
        </authorList>
    </citation>
    <scope>NUCLEOTIDE SEQUENCE [LARGE SCALE GENOMIC DNA]</scope>
    <source>
        <strain evidence="6">cv. AL8/78</strain>
    </source>
</reference>
<feature type="domain" description="VWFA" evidence="5">
    <location>
        <begin position="718"/>
        <end position="918"/>
    </location>
</feature>
<feature type="compositionally biased region" description="Acidic residues" evidence="3">
    <location>
        <begin position="290"/>
        <end position="306"/>
    </location>
</feature>
<dbReference type="InterPro" id="IPR036465">
    <property type="entry name" value="vWFA_dom_sf"/>
</dbReference>
<feature type="compositionally biased region" description="Basic and acidic residues" evidence="3">
    <location>
        <begin position="223"/>
        <end position="237"/>
    </location>
</feature>
<dbReference type="Gene3D" id="3.40.50.410">
    <property type="entry name" value="von Willebrand factor, type A domain"/>
    <property type="match status" value="1"/>
</dbReference>
<evidence type="ECO:0000256" key="3">
    <source>
        <dbReference type="SAM" id="MobiDB-lite"/>
    </source>
</evidence>
<dbReference type="GO" id="GO:0030687">
    <property type="term" value="C:preribosome, large subunit precursor"/>
    <property type="evidence" value="ECO:0007669"/>
    <property type="project" value="TreeGrafter"/>
</dbReference>
<organism evidence="6 7">
    <name type="scientific">Aegilops tauschii subsp. strangulata</name>
    <name type="common">Goatgrass</name>
    <dbReference type="NCBI Taxonomy" id="200361"/>
    <lineage>
        <taxon>Eukaryota</taxon>
        <taxon>Viridiplantae</taxon>
        <taxon>Streptophyta</taxon>
        <taxon>Embryophyta</taxon>
        <taxon>Tracheophyta</taxon>
        <taxon>Spermatophyta</taxon>
        <taxon>Magnoliopsida</taxon>
        <taxon>Liliopsida</taxon>
        <taxon>Poales</taxon>
        <taxon>Poaceae</taxon>
        <taxon>BOP clade</taxon>
        <taxon>Pooideae</taxon>
        <taxon>Triticodae</taxon>
        <taxon>Triticeae</taxon>
        <taxon>Triticinae</taxon>
        <taxon>Aegilops</taxon>
    </lineage>
</organism>
<keyword evidence="2" id="KW-0067">ATP-binding</keyword>
<reference evidence="6" key="4">
    <citation type="submission" date="2019-03" db="UniProtKB">
        <authorList>
            <consortium name="EnsemblPlants"/>
        </authorList>
    </citation>
    <scope>IDENTIFICATION</scope>
</reference>
<protein>
    <recommendedName>
        <fullName evidence="5">VWFA domain-containing protein</fullName>
    </recommendedName>
</protein>
<dbReference type="PANTHER" id="PTHR48103">
    <property type="entry name" value="MIDASIN-RELATED"/>
    <property type="match status" value="1"/>
</dbReference>
<dbReference type="GO" id="GO:0000027">
    <property type="term" value="P:ribosomal large subunit assembly"/>
    <property type="evidence" value="ECO:0007669"/>
    <property type="project" value="TreeGrafter"/>
</dbReference>
<feature type="compositionally biased region" description="Basic and acidic residues" evidence="3">
    <location>
        <begin position="274"/>
        <end position="286"/>
    </location>
</feature>
<evidence type="ECO:0000256" key="4">
    <source>
        <dbReference type="SAM" id="SignalP"/>
    </source>
</evidence>
<feature type="compositionally biased region" description="Basic and acidic residues" evidence="3">
    <location>
        <begin position="471"/>
        <end position="496"/>
    </location>
</feature>
<feature type="compositionally biased region" description="Basic and acidic residues" evidence="3">
    <location>
        <begin position="537"/>
        <end position="558"/>
    </location>
</feature>
<feature type="compositionally biased region" description="Acidic residues" evidence="3">
    <location>
        <begin position="165"/>
        <end position="181"/>
    </location>
</feature>
<dbReference type="GO" id="GO:0005634">
    <property type="term" value="C:nucleus"/>
    <property type="evidence" value="ECO:0007669"/>
    <property type="project" value="TreeGrafter"/>
</dbReference>
<dbReference type="PANTHER" id="PTHR48103:SF2">
    <property type="entry name" value="MIDASIN"/>
    <property type="match status" value="1"/>
</dbReference>
<evidence type="ECO:0000259" key="5">
    <source>
        <dbReference type="PROSITE" id="PS50234"/>
    </source>
</evidence>
<feature type="compositionally biased region" description="Acidic residues" evidence="3">
    <location>
        <begin position="330"/>
        <end position="343"/>
    </location>
</feature>
<reference evidence="7" key="1">
    <citation type="journal article" date="2014" name="Science">
        <title>Ancient hybridizations among the ancestral genomes of bread wheat.</title>
        <authorList>
            <consortium name="International Wheat Genome Sequencing Consortium,"/>
            <person name="Marcussen T."/>
            <person name="Sandve S.R."/>
            <person name="Heier L."/>
            <person name="Spannagl M."/>
            <person name="Pfeifer M."/>
            <person name="Jakobsen K.S."/>
            <person name="Wulff B.B."/>
            <person name="Steuernagel B."/>
            <person name="Mayer K.F."/>
            <person name="Olsen O.A."/>
        </authorList>
    </citation>
    <scope>NUCLEOTIDE SEQUENCE [LARGE SCALE GENOMIC DNA]</scope>
    <source>
        <strain evidence="7">cv. AL8/78</strain>
    </source>
</reference>
<dbReference type="SUPFAM" id="SSF53300">
    <property type="entry name" value="vWA-like"/>
    <property type="match status" value="1"/>
</dbReference>
<dbReference type="Gramene" id="AET1Gv20368400.22">
    <property type="protein sequence ID" value="AET1Gv20368400.22"/>
    <property type="gene ID" value="AET1Gv20368400"/>
</dbReference>
<keyword evidence="7" id="KW-1185">Reference proteome</keyword>
<feature type="chain" id="PRO_5019106877" description="VWFA domain-containing protein" evidence="4">
    <location>
        <begin position="21"/>
        <end position="930"/>
    </location>
</feature>
<evidence type="ECO:0000256" key="2">
    <source>
        <dbReference type="ARBA" id="ARBA00022840"/>
    </source>
</evidence>
<feature type="compositionally biased region" description="Basic and acidic residues" evidence="3">
    <location>
        <begin position="195"/>
        <end position="216"/>
    </location>
</feature>
<dbReference type="InterPro" id="IPR002035">
    <property type="entry name" value="VWF_A"/>
</dbReference>
<feature type="compositionally biased region" description="Basic and acidic residues" evidence="3">
    <location>
        <begin position="569"/>
        <end position="581"/>
    </location>
</feature>
<keyword evidence="4" id="KW-0732">Signal</keyword>
<evidence type="ECO:0000256" key="1">
    <source>
        <dbReference type="ARBA" id="ARBA00022741"/>
    </source>
</evidence>
<keyword evidence="1" id="KW-0547">Nucleotide-binding</keyword>
<feature type="compositionally biased region" description="Polar residues" evidence="3">
    <location>
        <begin position="431"/>
        <end position="446"/>
    </location>
</feature>
<feature type="region of interest" description="Disordered" evidence="3">
    <location>
        <begin position="95"/>
        <end position="123"/>
    </location>
</feature>
<dbReference type="PROSITE" id="PS50234">
    <property type="entry name" value="VWFA"/>
    <property type="match status" value="1"/>
</dbReference>
<dbReference type="FunFam" id="3.40.50.410:FF:000114">
    <property type="entry name" value="Midasin"/>
    <property type="match status" value="1"/>
</dbReference>
<feature type="compositionally biased region" description="Acidic residues" evidence="3">
    <location>
        <begin position="353"/>
        <end position="362"/>
    </location>
</feature>
<feature type="compositionally biased region" description="Acidic residues" evidence="3">
    <location>
        <begin position="257"/>
        <end position="272"/>
    </location>
</feature>
<accession>A0A452YBV2</accession>
<feature type="region of interest" description="Disordered" evidence="3">
    <location>
        <begin position="165"/>
        <end position="518"/>
    </location>
</feature>
<reference evidence="7" key="2">
    <citation type="journal article" date="2017" name="Nat. Plants">
        <title>The Aegilops tauschii genome reveals multiple impacts of transposons.</title>
        <authorList>
            <person name="Zhao G."/>
            <person name="Zou C."/>
            <person name="Li K."/>
            <person name="Wang K."/>
            <person name="Li T."/>
            <person name="Gao L."/>
            <person name="Zhang X."/>
            <person name="Wang H."/>
            <person name="Yang Z."/>
            <person name="Liu X."/>
            <person name="Jiang W."/>
            <person name="Mao L."/>
            <person name="Kong X."/>
            <person name="Jiao Y."/>
            <person name="Jia J."/>
        </authorList>
    </citation>
    <scope>NUCLEOTIDE SEQUENCE [LARGE SCALE GENOMIC DNA]</scope>
    <source>
        <strain evidence="7">cv. AL8/78</strain>
    </source>
</reference>
<dbReference type="Proteomes" id="UP000015105">
    <property type="component" value="Chromosome 1D"/>
</dbReference>